<accession>A0A8J2FX01</accession>
<proteinExistence type="predicted"/>
<comment type="caution">
    <text evidence="2">The sequence shown here is derived from an EMBL/GenBank/DDBJ whole genome shotgun (WGS) entry which is preliminary data.</text>
</comment>
<gene>
    <name evidence="2" type="ORF">MPNT_50024</name>
</gene>
<dbReference type="EMBL" id="CAJNOB010000045">
    <property type="protein sequence ID" value="CAF0702287.1"/>
    <property type="molecule type" value="Genomic_DNA"/>
</dbReference>
<evidence type="ECO:0000313" key="2">
    <source>
        <dbReference type="EMBL" id="CAF0702287.1"/>
    </source>
</evidence>
<dbReference type="Proteomes" id="UP000663859">
    <property type="component" value="Unassembled WGS sequence"/>
</dbReference>
<feature type="region of interest" description="Disordered" evidence="1">
    <location>
        <begin position="138"/>
        <end position="160"/>
    </location>
</feature>
<dbReference type="AlphaFoldDB" id="A0A8J2FX01"/>
<evidence type="ECO:0000256" key="1">
    <source>
        <dbReference type="SAM" id="MobiDB-lite"/>
    </source>
</evidence>
<protein>
    <submittedName>
        <fullName evidence="2">Uncharacterized protein</fullName>
    </submittedName>
</protein>
<sequence length="395" mass="44166">MLQMLLAMGGPALIRRGPREAPGVVLQKTKVRILDRHGSEYKRNVLEYQRTRGEFLRGLAAHPVGRSLALIALGKEGVEALEQGRLPKWPTGAWVTVSSPPMVKIGSKKTWERLPIRGPIFPKDRPLGPLPHNLKTARGKPVSYPPHAAKDQKSQSSEGYQCHHIVQKSTLSVNDPTGVNDPCNLVVVQTLRSGNNQRNWHHYWHAGFLHPQTHLAAGSLATVYFVRPLFPIYPPICQAFHTVEEVQEALQKLDPNAKLPRAWAQRLVAFSEAVGHREPLVPEKCREAIRAFQEIHLSPDHDPEDEERRRQRAAELGAPWACQWLPPGAQVLGKCVPKDQEHKTPLAVISEPTRGPLEPLSGSEHTRSGRHRRSPRHPGSAGKQKKPGTRKELNR</sequence>
<organism evidence="2 3">
    <name type="scientific">Candidatus Methylacidithermus pantelleriae</name>
    <dbReference type="NCBI Taxonomy" id="2744239"/>
    <lineage>
        <taxon>Bacteria</taxon>
        <taxon>Pseudomonadati</taxon>
        <taxon>Verrucomicrobiota</taxon>
        <taxon>Methylacidiphilae</taxon>
        <taxon>Methylacidiphilales</taxon>
        <taxon>Methylacidiphilaceae</taxon>
        <taxon>Candidatus Methylacidithermus</taxon>
    </lineage>
</organism>
<dbReference type="RefSeq" id="WP_174582292.1">
    <property type="nucleotide sequence ID" value="NZ_CAJNOB010000045.1"/>
</dbReference>
<reference evidence="2" key="1">
    <citation type="submission" date="2021-02" db="EMBL/GenBank/DDBJ databases">
        <authorList>
            <person name="Cremers G."/>
            <person name="Picone N."/>
        </authorList>
    </citation>
    <scope>NUCLEOTIDE SEQUENCE</scope>
    <source>
        <strain evidence="2">PQ17</strain>
    </source>
</reference>
<evidence type="ECO:0000313" key="3">
    <source>
        <dbReference type="Proteomes" id="UP000663859"/>
    </source>
</evidence>
<feature type="region of interest" description="Disordered" evidence="1">
    <location>
        <begin position="345"/>
        <end position="395"/>
    </location>
</feature>
<name>A0A8J2FX01_9BACT</name>
<keyword evidence="3" id="KW-1185">Reference proteome</keyword>